<protein>
    <recommendedName>
        <fullName evidence="4">Chemokine interleukin-8-like domain-containing protein</fullName>
    </recommendedName>
</protein>
<feature type="compositionally biased region" description="Pro residues" evidence="1">
    <location>
        <begin position="40"/>
        <end position="54"/>
    </location>
</feature>
<comment type="caution">
    <text evidence="2">The sequence shown here is derived from an EMBL/GenBank/DDBJ whole genome shotgun (WGS) entry which is preliminary data.</text>
</comment>
<keyword evidence="3" id="KW-1185">Reference proteome</keyword>
<evidence type="ECO:0008006" key="4">
    <source>
        <dbReference type="Google" id="ProtNLM"/>
    </source>
</evidence>
<dbReference type="GO" id="GO:0005576">
    <property type="term" value="C:extracellular region"/>
    <property type="evidence" value="ECO:0007669"/>
    <property type="project" value="InterPro"/>
</dbReference>
<accession>V8NF50</accession>
<feature type="non-terminal residue" evidence="2">
    <location>
        <position position="1"/>
    </location>
</feature>
<feature type="non-terminal residue" evidence="2">
    <location>
        <position position="278"/>
    </location>
</feature>
<reference evidence="2 3" key="1">
    <citation type="journal article" date="2013" name="Proc. Natl. Acad. Sci. U.S.A.">
        <title>The king cobra genome reveals dynamic gene evolution and adaptation in the snake venom system.</title>
        <authorList>
            <person name="Vonk F.J."/>
            <person name="Casewell N.R."/>
            <person name="Henkel C.V."/>
            <person name="Heimberg A.M."/>
            <person name="Jansen H.J."/>
            <person name="McCleary R.J."/>
            <person name="Kerkkamp H.M."/>
            <person name="Vos R.A."/>
            <person name="Guerreiro I."/>
            <person name="Calvete J.J."/>
            <person name="Wuster W."/>
            <person name="Woods A.E."/>
            <person name="Logan J.M."/>
            <person name="Harrison R.A."/>
            <person name="Castoe T.A."/>
            <person name="de Koning A.P."/>
            <person name="Pollock D.D."/>
            <person name="Yandell M."/>
            <person name="Calderon D."/>
            <person name="Renjifo C."/>
            <person name="Currier R.B."/>
            <person name="Salgado D."/>
            <person name="Pla D."/>
            <person name="Sanz L."/>
            <person name="Hyder A.S."/>
            <person name="Ribeiro J.M."/>
            <person name="Arntzen J.W."/>
            <person name="van den Thillart G.E."/>
            <person name="Boetzer M."/>
            <person name="Pirovano W."/>
            <person name="Dirks R.P."/>
            <person name="Spaink H.P."/>
            <person name="Duboule D."/>
            <person name="McGlinn E."/>
            <person name="Kini R.M."/>
            <person name="Richardson M.K."/>
        </authorList>
    </citation>
    <scope>NUCLEOTIDE SEQUENCE</scope>
    <source>
        <tissue evidence="2">Blood</tissue>
    </source>
</reference>
<gene>
    <name evidence="2" type="ORF">L345_13990</name>
</gene>
<proteinExistence type="predicted"/>
<evidence type="ECO:0000313" key="2">
    <source>
        <dbReference type="EMBL" id="ETE60268.1"/>
    </source>
</evidence>
<dbReference type="OrthoDB" id="9906867at2759"/>
<organism evidence="2 3">
    <name type="scientific">Ophiophagus hannah</name>
    <name type="common">King cobra</name>
    <name type="synonym">Naja hannah</name>
    <dbReference type="NCBI Taxonomy" id="8665"/>
    <lineage>
        <taxon>Eukaryota</taxon>
        <taxon>Metazoa</taxon>
        <taxon>Chordata</taxon>
        <taxon>Craniata</taxon>
        <taxon>Vertebrata</taxon>
        <taxon>Euteleostomi</taxon>
        <taxon>Lepidosauria</taxon>
        <taxon>Squamata</taxon>
        <taxon>Bifurcata</taxon>
        <taxon>Unidentata</taxon>
        <taxon>Episquamata</taxon>
        <taxon>Toxicofera</taxon>
        <taxon>Serpentes</taxon>
        <taxon>Colubroidea</taxon>
        <taxon>Elapidae</taxon>
        <taxon>Elapinae</taxon>
        <taxon>Ophiophagus</taxon>
    </lineage>
</organism>
<feature type="region of interest" description="Disordered" evidence="1">
    <location>
        <begin position="87"/>
        <end position="117"/>
    </location>
</feature>
<feature type="compositionally biased region" description="Polar residues" evidence="1">
    <location>
        <begin position="87"/>
        <end position="101"/>
    </location>
</feature>
<feature type="region of interest" description="Disordered" evidence="1">
    <location>
        <begin position="21"/>
        <end position="54"/>
    </location>
</feature>
<dbReference type="GO" id="GO:0008009">
    <property type="term" value="F:chemokine activity"/>
    <property type="evidence" value="ECO:0007669"/>
    <property type="project" value="InterPro"/>
</dbReference>
<dbReference type="InterPro" id="IPR036048">
    <property type="entry name" value="Interleukin_8-like_sf"/>
</dbReference>
<dbReference type="EMBL" id="AZIM01004810">
    <property type="protein sequence ID" value="ETE60268.1"/>
    <property type="molecule type" value="Genomic_DNA"/>
</dbReference>
<evidence type="ECO:0000313" key="3">
    <source>
        <dbReference type="Proteomes" id="UP000018936"/>
    </source>
</evidence>
<dbReference type="Gene3D" id="2.40.50.40">
    <property type="match status" value="1"/>
</dbReference>
<evidence type="ECO:0000256" key="1">
    <source>
        <dbReference type="SAM" id="MobiDB-lite"/>
    </source>
</evidence>
<dbReference type="SUPFAM" id="SSF54117">
    <property type="entry name" value="Interleukin 8-like chemokines"/>
    <property type="match status" value="1"/>
</dbReference>
<name>V8NF50_OPHHA</name>
<dbReference type="GO" id="GO:0006955">
    <property type="term" value="P:immune response"/>
    <property type="evidence" value="ECO:0007669"/>
    <property type="project" value="InterPro"/>
</dbReference>
<dbReference type="AlphaFoldDB" id="V8NF50"/>
<dbReference type="Proteomes" id="UP000018936">
    <property type="component" value="Unassembled WGS sequence"/>
</dbReference>
<sequence length="278" mass="30544">SLTSPFTNCYSFSPFSTLQAVSADRQRHPSARHTTAPSMLSPPPPAPTTSPLLPPSPNISKLGWLAAIFRCRRLTLRAPAGNLLSSLPPTLQLDPNGTSRCPTLPKEESEGTLGSQAQAHSSCVGLRTKEIGIRQLSDYEIHHHPQKVVILITRNRVKVCVPHDAAWVIPMIVTVCGKINVDRKEDQVEKDPNNQCCNLNLKNLVERENSICDIQLVCLELAVELNVDSTYKNINSDGCSTLPSVDLKRDGNRNLNLQTDTIICLEGTLRLNLRGTET</sequence>